<name>A0ABM9PN57_9FLAO</name>
<evidence type="ECO:0000256" key="1">
    <source>
        <dbReference type="SAM" id="Phobius"/>
    </source>
</evidence>
<sequence>MKSLLFFDANLLLLLYINVHIMTKREITIISRKVTILIFCMYN</sequence>
<accession>A0ABM9PN57</accession>
<protein>
    <submittedName>
        <fullName evidence="2">Uncharacterized protein</fullName>
    </submittedName>
</protein>
<dbReference type="EMBL" id="CAXJRC010000023">
    <property type="protein sequence ID" value="CAL2107119.1"/>
    <property type="molecule type" value="Genomic_DNA"/>
</dbReference>
<keyword evidence="1" id="KW-1133">Transmembrane helix</keyword>
<evidence type="ECO:0000313" key="2">
    <source>
        <dbReference type="EMBL" id="CAL2107119.1"/>
    </source>
</evidence>
<evidence type="ECO:0000313" key="3">
    <source>
        <dbReference type="Proteomes" id="UP001497602"/>
    </source>
</evidence>
<organism evidence="2 3">
    <name type="scientific">Tenacibaculum vairaonense</name>
    <dbReference type="NCBI Taxonomy" id="3137860"/>
    <lineage>
        <taxon>Bacteria</taxon>
        <taxon>Pseudomonadati</taxon>
        <taxon>Bacteroidota</taxon>
        <taxon>Flavobacteriia</taxon>
        <taxon>Flavobacteriales</taxon>
        <taxon>Flavobacteriaceae</taxon>
        <taxon>Tenacibaculum</taxon>
    </lineage>
</organism>
<comment type="caution">
    <text evidence="2">The sequence shown here is derived from an EMBL/GenBank/DDBJ whole genome shotgun (WGS) entry which is preliminary data.</text>
</comment>
<gene>
    <name evidence="2" type="ORF">T190115A13A_300003</name>
</gene>
<keyword evidence="3" id="KW-1185">Reference proteome</keyword>
<reference evidence="2 3" key="1">
    <citation type="submission" date="2024-05" db="EMBL/GenBank/DDBJ databases">
        <authorList>
            <person name="Duchaud E."/>
        </authorList>
    </citation>
    <scope>NUCLEOTIDE SEQUENCE [LARGE SCALE GENOMIC DNA]</scope>
    <source>
        <strain evidence="2">Ena-SAMPLE-TAB-13-05-2024-13:56:06:370-140305</strain>
    </source>
</reference>
<feature type="transmembrane region" description="Helical" evidence="1">
    <location>
        <begin position="6"/>
        <end position="23"/>
    </location>
</feature>
<keyword evidence="1" id="KW-0812">Transmembrane</keyword>
<proteinExistence type="predicted"/>
<keyword evidence="1" id="KW-0472">Membrane</keyword>
<dbReference type="Proteomes" id="UP001497602">
    <property type="component" value="Unassembled WGS sequence"/>
</dbReference>